<reference evidence="4" key="2">
    <citation type="submission" date="2013-04" db="EMBL/GenBank/DDBJ databases">
        <title>Genomic mechanisms accounting for the adaptation to parasitism in nematode-trapping fungi.</title>
        <authorList>
            <person name="Ahren D.G."/>
        </authorList>
    </citation>
    <scope>NUCLEOTIDE SEQUENCE [LARGE SCALE GENOMIC DNA]</scope>
    <source>
        <strain evidence="4">CBS 200.50</strain>
    </source>
</reference>
<feature type="region of interest" description="Disordered" evidence="1">
    <location>
        <begin position="261"/>
        <end position="287"/>
    </location>
</feature>
<dbReference type="SUPFAM" id="SSF81383">
    <property type="entry name" value="F-box domain"/>
    <property type="match status" value="1"/>
</dbReference>
<protein>
    <recommendedName>
        <fullName evidence="2">F-box domain-containing protein</fullName>
    </recommendedName>
</protein>
<sequence>MTASQKRTLSSLPTELHIKILSHIPWKSHIPCMQVCTLWREILSGDDLRDDRYIDLYQPRYHRLFTEVGKANLRILKFTLSGNAIGSVKIAPHPYTQICSGYTPAPEDSSLDELELRRDGLLRDPLFYHRNITFLSDEELRELTFEGSICLELGGIHINTQCIDPVSGANHIARDEYFSFDETKRLSDMSLEEFLKFAADFTVKDDFLEDYAKVDMEVGLTQWPVSDTMLFYIRVKNIEWKDGRMLLDRHSVYESNTVDGQDGVLEVPESSGWGASDWETEPASWDT</sequence>
<dbReference type="Gene3D" id="1.20.1280.50">
    <property type="match status" value="1"/>
</dbReference>
<keyword evidence="4" id="KW-1185">Reference proteome</keyword>
<evidence type="ECO:0000313" key="3">
    <source>
        <dbReference type="EMBL" id="EPS37866.1"/>
    </source>
</evidence>
<dbReference type="Pfam" id="PF12937">
    <property type="entry name" value="F-box-like"/>
    <property type="match status" value="1"/>
</dbReference>
<feature type="domain" description="F-box" evidence="2">
    <location>
        <begin position="6"/>
        <end position="56"/>
    </location>
</feature>
<evidence type="ECO:0000256" key="1">
    <source>
        <dbReference type="SAM" id="MobiDB-lite"/>
    </source>
</evidence>
<dbReference type="InterPro" id="IPR001810">
    <property type="entry name" value="F-box_dom"/>
</dbReference>
<comment type="caution">
    <text evidence="3">The sequence shown here is derived from an EMBL/GenBank/DDBJ whole genome shotgun (WGS) entry which is preliminary data.</text>
</comment>
<organism evidence="3 4">
    <name type="scientific">Dactylellina haptotyla (strain CBS 200.50)</name>
    <name type="common">Nematode-trapping fungus</name>
    <name type="synonym">Monacrosporium haptotylum</name>
    <dbReference type="NCBI Taxonomy" id="1284197"/>
    <lineage>
        <taxon>Eukaryota</taxon>
        <taxon>Fungi</taxon>
        <taxon>Dikarya</taxon>
        <taxon>Ascomycota</taxon>
        <taxon>Pezizomycotina</taxon>
        <taxon>Orbiliomycetes</taxon>
        <taxon>Orbiliales</taxon>
        <taxon>Orbiliaceae</taxon>
        <taxon>Dactylellina</taxon>
    </lineage>
</organism>
<dbReference type="HOGENOM" id="CLU_1094239_0_0_1"/>
<gene>
    <name evidence="3" type="ORF">H072_8375</name>
</gene>
<dbReference type="PROSITE" id="PS50181">
    <property type="entry name" value="FBOX"/>
    <property type="match status" value="1"/>
</dbReference>
<dbReference type="CDD" id="cd09917">
    <property type="entry name" value="F-box_SF"/>
    <property type="match status" value="1"/>
</dbReference>
<reference evidence="3 4" key="1">
    <citation type="journal article" date="2013" name="PLoS Genet.">
        <title>Genomic mechanisms accounting for the adaptation to parasitism in nematode-trapping fungi.</title>
        <authorList>
            <person name="Meerupati T."/>
            <person name="Andersson K.M."/>
            <person name="Friman E."/>
            <person name="Kumar D."/>
            <person name="Tunlid A."/>
            <person name="Ahren D."/>
        </authorList>
    </citation>
    <scope>NUCLEOTIDE SEQUENCE [LARGE SCALE GENOMIC DNA]</scope>
    <source>
        <strain evidence="3 4">CBS 200.50</strain>
    </source>
</reference>
<dbReference type="EMBL" id="AQGS01000598">
    <property type="protein sequence ID" value="EPS37866.1"/>
    <property type="molecule type" value="Genomic_DNA"/>
</dbReference>
<proteinExistence type="predicted"/>
<evidence type="ECO:0000259" key="2">
    <source>
        <dbReference type="PROSITE" id="PS50181"/>
    </source>
</evidence>
<accession>S8A9Z0</accession>
<dbReference type="InterPro" id="IPR036047">
    <property type="entry name" value="F-box-like_dom_sf"/>
</dbReference>
<dbReference type="OrthoDB" id="5289723at2759"/>
<dbReference type="Proteomes" id="UP000015100">
    <property type="component" value="Unassembled WGS sequence"/>
</dbReference>
<dbReference type="SMART" id="SM00256">
    <property type="entry name" value="FBOX"/>
    <property type="match status" value="1"/>
</dbReference>
<dbReference type="AlphaFoldDB" id="S8A9Z0"/>
<evidence type="ECO:0000313" key="4">
    <source>
        <dbReference type="Proteomes" id="UP000015100"/>
    </source>
</evidence>
<name>S8A9Z0_DACHA</name>